<dbReference type="OrthoDB" id="64105at2759"/>
<organism evidence="1">
    <name type="scientific">Aphanomyces astaci</name>
    <name type="common">Crayfish plague agent</name>
    <dbReference type="NCBI Taxonomy" id="112090"/>
    <lineage>
        <taxon>Eukaryota</taxon>
        <taxon>Sar</taxon>
        <taxon>Stramenopiles</taxon>
        <taxon>Oomycota</taxon>
        <taxon>Saprolegniomycetes</taxon>
        <taxon>Saprolegniales</taxon>
        <taxon>Verrucalvaceae</taxon>
        <taxon>Aphanomyces</taxon>
    </lineage>
</organism>
<proteinExistence type="predicted"/>
<gene>
    <name evidence="1" type="ORF">H257_14813</name>
</gene>
<dbReference type="STRING" id="112090.W4FS05"/>
<dbReference type="AlphaFoldDB" id="W4FS05"/>
<protein>
    <submittedName>
        <fullName evidence="1">Uncharacterized protein</fullName>
    </submittedName>
</protein>
<dbReference type="RefSeq" id="XP_009841007.1">
    <property type="nucleotide sequence ID" value="XM_009842705.1"/>
</dbReference>
<dbReference type="GeneID" id="20816809"/>
<accession>W4FS05</accession>
<dbReference type="PROSITE" id="PS50096">
    <property type="entry name" value="IQ"/>
    <property type="match status" value="1"/>
</dbReference>
<evidence type="ECO:0000313" key="1">
    <source>
        <dbReference type="EMBL" id="ETV69433.1"/>
    </source>
</evidence>
<sequence length="648" mass="73730">MPEGRTTTLPQRLAVLLAAKDKTSAPLLALLQHVHDGVQEVVMVQPLDPFRYMAAYLQHTMSLDVELEEVALTKELHRKQIALGKLRLQVAHLRHIRLASLRDCLVCEADLCVDATDSVVTPDDHTFLLPEPQKTQVDWCPPTLPLSVNEDASTSVHFAAMASANTQAVLEFFLPECLDAVVQLGNANPPDPLHWLVHHFYAKSTATQYQLAALKATLGSYRWYLDQVRDAVPVAEANTHAATSKQVSLRAQLAERNRLVLHLSVTHMVRRSDINMKGRQVLVDREKLWIPLDCIEPIHRFTPFQLQALHRAETLLMLADEVSYKAKLQFDLEYRSATMIQAMYKCHVLYHIHKTVMAGRHAAAAHIQRIYERYLYSKAIRLPAWCVLGQQVMVAMPIARRAAIWFQFYAGKDFSSGNFSTVPAAPLNVLEHRCRQDDKCAAFASDGSLKRFVPRQLSQLHALNPPDGRPLDMRVDGLYIKRIPRDDSEVTTHAIVTRIPVDKFGPVQVVFDGTGVIEDVPVHKLSVRWTHAYDMSADTWHFVDAVTQIKAPVAPEPFGDADSRQREIDGRKRSYAMERDADYMAKKLQSAITLQCAYRNRKARQLFRFMVALREKEKLHAAKVDQVALDVAKKRHKNKQRRWWFGRK</sequence>
<dbReference type="EMBL" id="KI913176">
    <property type="protein sequence ID" value="ETV69433.1"/>
    <property type="molecule type" value="Genomic_DNA"/>
</dbReference>
<dbReference type="VEuPathDB" id="FungiDB:H257_14813"/>
<reference evidence="1" key="1">
    <citation type="submission" date="2013-12" db="EMBL/GenBank/DDBJ databases">
        <title>The Genome Sequence of Aphanomyces astaci APO3.</title>
        <authorList>
            <consortium name="The Broad Institute Genomics Platform"/>
            <person name="Russ C."/>
            <person name="Tyler B."/>
            <person name="van West P."/>
            <person name="Dieguez-Uribeondo J."/>
            <person name="Young S.K."/>
            <person name="Zeng Q."/>
            <person name="Gargeya S."/>
            <person name="Fitzgerald M."/>
            <person name="Abouelleil A."/>
            <person name="Alvarado L."/>
            <person name="Chapman S.B."/>
            <person name="Gainer-Dewar J."/>
            <person name="Goldberg J."/>
            <person name="Griggs A."/>
            <person name="Gujja S."/>
            <person name="Hansen M."/>
            <person name="Howarth C."/>
            <person name="Imamovic A."/>
            <person name="Ireland A."/>
            <person name="Larimer J."/>
            <person name="McCowan C."/>
            <person name="Murphy C."/>
            <person name="Pearson M."/>
            <person name="Poon T.W."/>
            <person name="Priest M."/>
            <person name="Roberts A."/>
            <person name="Saif S."/>
            <person name="Shea T."/>
            <person name="Sykes S."/>
            <person name="Wortman J."/>
            <person name="Nusbaum C."/>
            <person name="Birren B."/>
        </authorList>
    </citation>
    <scope>NUCLEOTIDE SEQUENCE [LARGE SCALE GENOMIC DNA]</scope>
    <source>
        <strain evidence="1">APO3</strain>
    </source>
</reference>
<name>W4FS05_APHAT</name>